<keyword evidence="1" id="KW-0472">Membrane</keyword>
<dbReference type="Proteomes" id="UP000317550">
    <property type="component" value="Chromosome"/>
</dbReference>
<feature type="transmembrane region" description="Helical" evidence="1">
    <location>
        <begin position="96"/>
        <end position="114"/>
    </location>
</feature>
<feature type="transmembrane region" description="Helical" evidence="1">
    <location>
        <begin position="32"/>
        <end position="50"/>
    </location>
</feature>
<dbReference type="RefSeq" id="WP_143855947.1">
    <property type="nucleotide sequence ID" value="NZ_CP041730.1"/>
</dbReference>
<dbReference type="KEGG" id="cari:FNU76_00910"/>
<sequence length="133" mass="15072">MKIIKLVFRLFVLLLSYKICETMVLACLEHGTLSMTLAVAIPMSLMGVSGRVKWPEAVIVLFLMEVVWNIFVLMMMNVNYFFSHLSSLSEMITHGVTPAMLLVGVTAYFLGKYLRARIDLLISKTKQAQEVRP</sequence>
<gene>
    <name evidence="2" type="ORF">FNU76_00910</name>
</gene>
<evidence type="ECO:0000313" key="3">
    <source>
        <dbReference type="Proteomes" id="UP000317550"/>
    </source>
</evidence>
<proteinExistence type="predicted"/>
<protein>
    <submittedName>
        <fullName evidence="2">Uncharacterized protein</fullName>
    </submittedName>
</protein>
<organism evidence="2 3">
    <name type="scientific">Chitinimonas arctica</name>
    <dbReference type="NCBI Taxonomy" id="2594795"/>
    <lineage>
        <taxon>Bacteria</taxon>
        <taxon>Pseudomonadati</taxon>
        <taxon>Pseudomonadota</taxon>
        <taxon>Betaproteobacteria</taxon>
        <taxon>Neisseriales</taxon>
        <taxon>Chitinibacteraceae</taxon>
        <taxon>Chitinimonas</taxon>
    </lineage>
</organism>
<keyword evidence="3" id="KW-1185">Reference proteome</keyword>
<accession>A0A516SA51</accession>
<evidence type="ECO:0000256" key="1">
    <source>
        <dbReference type="SAM" id="Phobius"/>
    </source>
</evidence>
<dbReference type="EMBL" id="CP041730">
    <property type="protein sequence ID" value="QDQ25022.1"/>
    <property type="molecule type" value="Genomic_DNA"/>
</dbReference>
<evidence type="ECO:0000313" key="2">
    <source>
        <dbReference type="EMBL" id="QDQ25022.1"/>
    </source>
</evidence>
<feature type="transmembrane region" description="Helical" evidence="1">
    <location>
        <begin position="57"/>
        <end position="76"/>
    </location>
</feature>
<keyword evidence="1" id="KW-1133">Transmembrane helix</keyword>
<dbReference type="AlphaFoldDB" id="A0A516SA51"/>
<keyword evidence="1" id="KW-0812">Transmembrane</keyword>
<name>A0A516SA51_9NEIS</name>
<reference evidence="3" key="1">
    <citation type="submission" date="2019-07" db="EMBL/GenBank/DDBJ databases">
        <title>Chitinimonas sp. nov., isolated from Ny-Alesund, arctica soil.</title>
        <authorList>
            <person name="Xu Q."/>
            <person name="Peng F."/>
        </authorList>
    </citation>
    <scope>NUCLEOTIDE SEQUENCE [LARGE SCALE GENOMIC DNA]</scope>
    <source>
        <strain evidence="3">R3-44</strain>
    </source>
</reference>